<keyword evidence="2 3" id="KW-0786">Thiamine pyrophosphate</keyword>
<accession>N2BFD0</accession>
<gene>
    <name evidence="7" type="ORF">C823_00463</name>
</gene>
<evidence type="ECO:0000313" key="8">
    <source>
        <dbReference type="Proteomes" id="UP000012589"/>
    </source>
</evidence>
<dbReference type="InterPro" id="IPR012000">
    <property type="entry name" value="Thiamin_PyroP_enz_cen_dom"/>
</dbReference>
<dbReference type="Pfam" id="PF02775">
    <property type="entry name" value="TPP_enzyme_C"/>
    <property type="match status" value="1"/>
</dbReference>
<dbReference type="CDD" id="cd07035">
    <property type="entry name" value="TPP_PYR_POX_like"/>
    <property type="match status" value="1"/>
</dbReference>
<comment type="similarity">
    <text evidence="1 3">Belongs to the TPP enzyme family.</text>
</comment>
<dbReference type="GO" id="GO:0050660">
    <property type="term" value="F:flavin adenine dinucleotide binding"/>
    <property type="evidence" value="ECO:0007669"/>
    <property type="project" value="TreeGrafter"/>
</dbReference>
<evidence type="ECO:0000313" key="7">
    <source>
        <dbReference type="EMBL" id="EMZ37120.1"/>
    </source>
</evidence>
<dbReference type="SUPFAM" id="SSF52467">
    <property type="entry name" value="DHS-like NAD/FAD-binding domain"/>
    <property type="match status" value="1"/>
</dbReference>
<dbReference type="Gene3D" id="3.40.50.970">
    <property type="match status" value="2"/>
</dbReference>
<dbReference type="OrthoDB" id="4494979at2"/>
<dbReference type="GO" id="GO:0009097">
    <property type="term" value="P:isoleucine biosynthetic process"/>
    <property type="evidence" value="ECO:0007669"/>
    <property type="project" value="TreeGrafter"/>
</dbReference>
<dbReference type="Proteomes" id="UP000012589">
    <property type="component" value="Unassembled WGS sequence"/>
</dbReference>
<evidence type="ECO:0000259" key="4">
    <source>
        <dbReference type="Pfam" id="PF00205"/>
    </source>
</evidence>
<dbReference type="PATRIC" id="fig|1235802.3.peg.488"/>
<dbReference type="Gene3D" id="3.40.50.1220">
    <property type="entry name" value="TPP-binding domain"/>
    <property type="match status" value="1"/>
</dbReference>
<proteinExistence type="inferred from homology"/>
<dbReference type="CDD" id="cd00568">
    <property type="entry name" value="TPP_enzymes"/>
    <property type="match status" value="1"/>
</dbReference>
<evidence type="ECO:0000256" key="1">
    <source>
        <dbReference type="ARBA" id="ARBA00007812"/>
    </source>
</evidence>
<dbReference type="GO" id="GO:0000287">
    <property type="term" value="F:magnesium ion binding"/>
    <property type="evidence" value="ECO:0007669"/>
    <property type="project" value="InterPro"/>
</dbReference>
<dbReference type="PANTHER" id="PTHR18968">
    <property type="entry name" value="THIAMINE PYROPHOSPHATE ENZYMES"/>
    <property type="match status" value="1"/>
</dbReference>
<dbReference type="InterPro" id="IPR045229">
    <property type="entry name" value="TPP_enz"/>
</dbReference>
<dbReference type="PANTHER" id="PTHR18968:SF142">
    <property type="entry name" value="ACETOLACTATE SYNTHASE"/>
    <property type="match status" value="1"/>
</dbReference>
<evidence type="ECO:0000256" key="3">
    <source>
        <dbReference type="RuleBase" id="RU362132"/>
    </source>
</evidence>
<organism evidence="7 8">
    <name type="scientific">Eubacterium plexicaudatum ASF492</name>
    <dbReference type="NCBI Taxonomy" id="1235802"/>
    <lineage>
        <taxon>Bacteria</taxon>
        <taxon>Bacillati</taxon>
        <taxon>Bacillota</taxon>
        <taxon>Clostridia</taxon>
        <taxon>Eubacteriales</taxon>
        <taxon>Eubacteriaceae</taxon>
        <taxon>Eubacterium</taxon>
    </lineage>
</organism>
<keyword evidence="8" id="KW-1185">Reference proteome</keyword>
<dbReference type="AlphaFoldDB" id="N2BFD0"/>
<dbReference type="GO" id="GO:0030976">
    <property type="term" value="F:thiamine pyrophosphate binding"/>
    <property type="evidence" value="ECO:0007669"/>
    <property type="project" value="InterPro"/>
</dbReference>
<evidence type="ECO:0000259" key="5">
    <source>
        <dbReference type="Pfam" id="PF02775"/>
    </source>
</evidence>
<dbReference type="SUPFAM" id="SSF52518">
    <property type="entry name" value="Thiamin diphosphate-binding fold (THDP-binding)"/>
    <property type="match status" value="2"/>
</dbReference>
<dbReference type="InterPro" id="IPR012001">
    <property type="entry name" value="Thiamin_PyroP_enz_TPP-bd_dom"/>
</dbReference>
<dbReference type="EMBL" id="AQFT01000014">
    <property type="protein sequence ID" value="EMZ37120.1"/>
    <property type="molecule type" value="Genomic_DNA"/>
</dbReference>
<dbReference type="InterPro" id="IPR029035">
    <property type="entry name" value="DHS-like_NAD/FAD-binding_dom"/>
</dbReference>
<dbReference type="GO" id="GO:0009099">
    <property type="term" value="P:L-valine biosynthetic process"/>
    <property type="evidence" value="ECO:0007669"/>
    <property type="project" value="TreeGrafter"/>
</dbReference>
<name>N2BFD0_9FIRM</name>
<dbReference type="Pfam" id="PF02776">
    <property type="entry name" value="TPP_enzyme_N"/>
    <property type="match status" value="1"/>
</dbReference>
<sequence length="600" mass="66218">MKKRVADILMDVIAENGITDCFAVVGGGAMHIDNALALRKDMRKVFCHHEQACAMAAEGYAKACGKMALVCVTSGPGAINTYNGVEGAWADSVPMLVLAGHPRLDTTVPPTGLHLRCRGVQEFDSVSAVRGMTKYAKLITDPLAVRMEVQKAIDIAMQGRRGPVWLSVPLDVQGAVVDTDELYECEQRKQPAYTLDNKIFDKLNALLADAKRPCILTGSGIRTGNAVEAFEKWSKRMHIPIVGGALQADILYEGAPYYYGMSGSVGPRKGNFILQNADLILVLGNSLSTKQTGFQQETFACGAKIVMVDAESDEMKKPGLRIALSIYADLDTFFKAAADLVQPWKPDEKWIRYCDNLDHVLGDIDTGRIQADQEKLSQNTFWDAFRKHMKEDAVIALGNSSCILGILQKGIRSRQQRVIVNYNSGSMGDDLPEAVGAALALEREIICVTGDGSFMMNLQELQTIRHYHLPVKIVVFSNDGYGAIRQTNKNFFNGLYIGCDPDSGVSFPDFGKVAAAFDFPFYRCHNCGMLHEGIGWLLDEEQAAILEVIQTPDDRPLPKVMSKMREDGSFYTPPLHDMYPFLDESKIRELMIGYNSEDLK</sequence>
<dbReference type="GO" id="GO:0003984">
    <property type="term" value="F:acetolactate synthase activity"/>
    <property type="evidence" value="ECO:0007669"/>
    <property type="project" value="TreeGrafter"/>
</dbReference>
<evidence type="ECO:0008006" key="9">
    <source>
        <dbReference type="Google" id="ProtNLM"/>
    </source>
</evidence>
<evidence type="ECO:0000256" key="2">
    <source>
        <dbReference type="ARBA" id="ARBA00023052"/>
    </source>
</evidence>
<dbReference type="Pfam" id="PF00205">
    <property type="entry name" value="TPP_enzyme_M"/>
    <property type="match status" value="1"/>
</dbReference>
<dbReference type="InterPro" id="IPR011766">
    <property type="entry name" value="TPP_enzyme_TPP-bd"/>
</dbReference>
<dbReference type="eggNOG" id="COG0028">
    <property type="taxonomic scope" value="Bacteria"/>
</dbReference>
<feature type="domain" description="Thiamine pyrophosphate enzyme TPP-binding" evidence="5">
    <location>
        <begin position="413"/>
        <end position="548"/>
    </location>
</feature>
<feature type="domain" description="Thiamine pyrophosphate enzyme N-terminal TPP-binding" evidence="6">
    <location>
        <begin position="4"/>
        <end position="107"/>
    </location>
</feature>
<evidence type="ECO:0000259" key="6">
    <source>
        <dbReference type="Pfam" id="PF02776"/>
    </source>
</evidence>
<dbReference type="STRING" id="1235802.C823_00463"/>
<feature type="domain" description="Thiamine pyrophosphate enzyme central" evidence="4">
    <location>
        <begin position="201"/>
        <end position="335"/>
    </location>
</feature>
<dbReference type="GO" id="GO:0005948">
    <property type="term" value="C:acetolactate synthase complex"/>
    <property type="evidence" value="ECO:0007669"/>
    <property type="project" value="TreeGrafter"/>
</dbReference>
<reference evidence="7 8" key="1">
    <citation type="journal article" date="2014" name="Genome Announc.">
        <title>Draft genome sequences of the altered schaedler flora, a defined bacterial community from gnotobiotic mice.</title>
        <authorList>
            <person name="Wannemuehler M.J."/>
            <person name="Overstreet A.M."/>
            <person name="Ward D.V."/>
            <person name="Phillips G.J."/>
        </authorList>
    </citation>
    <scope>NUCLEOTIDE SEQUENCE [LARGE SCALE GENOMIC DNA]</scope>
    <source>
        <strain evidence="7 8">ASF492</strain>
    </source>
</reference>
<comment type="caution">
    <text evidence="7">The sequence shown here is derived from an EMBL/GenBank/DDBJ whole genome shotgun (WGS) entry which is preliminary data.</text>
</comment>
<dbReference type="HOGENOM" id="CLU_013748_1_3_9"/>
<protein>
    <recommendedName>
        <fullName evidence="9">Acetolactate synthase I/II/III large subunit</fullName>
    </recommendedName>
</protein>
<dbReference type="InterPro" id="IPR029061">
    <property type="entry name" value="THDP-binding"/>
</dbReference>